<dbReference type="CDD" id="cd00090">
    <property type="entry name" value="HTH_ARSR"/>
    <property type="match status" value="1"/>
</dbReference>
<dbReference type="PANTHER" id="PTHR42756">
    <property type="entry name" value="TRANSCRIPTIONAL REGULATOR, MARR"/>
    <property type="match status" value="1"/>
</dbReference>
<gene>
    <name evidence="5" type="ORF">BVF97_30995</name>
</gene>
<keyword evidence="2" id="KW-0238">DNA-binding</keyword>
<dbReference type="GO" id="GO:0003677">
    <property type="term" value="F:DNA binding"/>
    <property type="evidence" value="ECO:0007669"/>
    <property type="project" value="UniProtKB-KW"/>
</dbReference>
<evidence type="ECO:0000256" key="1">
    <source>
        <dbReference type="ARBA" id="ARBA00023015"/>
    </source>
</evidence>
<evidence type="ECO:0000256" key="3">
    <source>
        <dbReference type="ARBA" id="ARBA00023163"/>
    </source>
</evidence>
<dbReference type="InterPro" id="IPR036388">
    <property type="entry name" value="WH-like_DNA-bd_sf"/>
</dbReference>
<evidence type="ECO:0000313" key="5">
    <source>
        <dbReference type="EMBL" id="OPD40927.1"/>
    </source>
</evidence>
<sequence>MKTMDVNKINEAWTDVYYYLHYKHVEILTHQNIRFMQAIYKNKNITISSLSKIMNLSHNTASEHVQRLQKKEYVERRKNPNDERQTYVTLTNLGKQVLKRNTELDEEKIRQVLGKLELKEQMLIYEALQLLRETVIKEFS</sequence>
<evidence type="ECO:0000256" key="2">
    <source>
        <dbReference type="ARBA" id="ARBA00023125"/>
    </source>
</evidence>
<evidence type="ECO:0000313" key="6">
    <source>
        <dbReference type="Proteomes" id="UP000190187"/>
    </source>
</evidence>
<protein>
    <submittedName>
        <fullName evidence="5">MarR family transcriptional regulator</fullName>
    </submittedName>
</protein>
<dbReference type="GO" id="GO:0006355">
    <property type="term" value="P:regulation of DNA-templated transcription"/>
    <property type="evidence" value="ECO:0007669"/>
    <property type="project" value="UniProtKB-ARBA"/>
</dbReference>
<dbReference type="InterPro" id="IPR011991">
    <property type="entry name" value="ArsR-like_HTH"/>
</dbReference>
<dbReference type="PANTHER" id="PTHR42756:SF1">
    <property type="entry name" value="TRANSCRIPTIONAL REPRESSOR OF EMRAB OPERON"/>
    <property type="match status" value="1"/>
</dbReference>
<evidence type="ECO:0000259" key="4">
    <source>
        <dbReference type="PROSITE" id="PS50995"/>
    </source>
</evidence>
<dbReference type="InterPro" id="IPR036390">
    <property type="entry name" value="WH_DNA-bd_sf"/>
</dbReference>
<keyword evidence="1" id="KW-0805">Transcription regulation</keyword>
<dbReference type="InterPro" id="IPR000835">
    <property type="entry name" value="HTH_MarR-typ"/>
</dbReference>
<organism evidence="5 6">
    <name type="scientific">Bacillus thuringiensis</name>
    <dbReference type="NCBI Taxonomy" id="1428"/>
    <lineage>
        <taxon>Bacteria</taxon>
        <taxon>Bacillati</taxon>
        <taxon>Bacillota</taxon>
        <taxon>Bacilli</taxon>
        <taxon>Bacillales</taxon>
        <taxon>Bacillaceae</taxon>
        <taxon>Bacillus</taxon>
        <taxon>Bacillus cereus group</taxon>
    </lineage>
</organism>
<dbReference type="SMART" id="SM00347">
    <property type="entry name" value="HTH_MARR"/>
    <property type="match status" value="1"/>
</dbReference>
<dbReference type="Pfam" id="PF01047">
    <property type="entry name" value="MarR"/>
    <property type="match status" value="1"/>
</dbReference>
<dbReference type="Gene3D" id="1.10.10.10">
    <property type="entry name" value="Winged helix-like DNA-binding domain superfamily/Winged helix DNA-binding domain"/>
    <property type="match status" value="1"/>
</dbReference>
<accession>A0ABD6R041</accession>
<dbReference type="PRINTS" id="PR00598">
    <property type="entry name" value="HTHMARR"/>
</dbReference>
<name>A0ABD6R041_BACTU</name>
<proteinExistence type="predicted"/>
<dbReference type="AlphaFoldDB" id="A0ABD6R041"/>
<dbReference type="SUPFAM" id="SSF46785">
    <property type="entry name" value="Winged helix' DNA-binding domain"/>
    <property type="match status" value="1"/>
</dbReference>
<keyword evidence="3" id="KW-0804">Transcription</keyword>
<reference evidence="5 6" key="1">
    <citation type="submission" date="2017-01" db="EMBL/GenBank/DDBJ databases">
        <title>Draft Genome Sequence of Bacillus thuringiensis DNG9.</title>
        <authorList>
            <person name="Rosana A.R."/>
            <person name="Daas M.S."/>
            <person name="Acedo J.Z."/>
            <person name="Case R.J."/>
            <person name="Vederas J.C."/>
            <person name="Nateche F."/>
            <person name="Kebbouche-Gana S."/>
        </authorList>
    </citation>
    <scope>NUCLEOTIDE SEQUENCE [LARGE SCALE GENOMIC DNA]</scope>
    <source>
        <strain evidence="5 6">DNG9</strain>
    </source>
</reference>
<feature type="domain" description="HTH marR-type" evidence="4">
    <location>
        <begin position="1"/>
        <end position="133"/>
    </location>
</feature>
<dbReference type="EMBL" id="MSTN01000024">
    <property type="protein sequence ID" value="OPD40927.1"/>
    <property type="molecule type" value="Genomic_DNA"/>
</dbReference>
<dbReference type="Proteomes" id="UP000190187">
    <property type="component" value="Unassembled WGS sequence"/>
</dbReference>
<dbReference type="PROSITE" id="PS50995">
    <property type="entry name" value="HTH_MARR_2"/>
    <property type="match status" value="1"/>
</dbReference>
<comment type="caution">
    <text evidence="5">The sequence shown here is derived from an EMBL/GenBank/DDBJ whole genome shotgun (WGS) entry which is preliminary data.</text>
</comment>